<dbReference type="STRING" id="1193713.GCA_001636315_02945"/>
<evidence type="ECO:0000313" key="2">
    <source>
        <dbReference type="Proteomes" id="UP000282892"/>
    </source>
</evidence>
<dbReference type="AlphaFoldDB" id="A0A3T0HSS4"/>
<dbReference type="OrthoDB" id="2365984at2"/>
<dbReference type="Proteomes" id="UP000282892">
    <property type="component" value="Chromosome"/>
</dbReference>
<sequence>MLKAMAGEGGGSGLLININPDEITTIYKHLLAIITELENNAVPNIERLGNIDYYTEGKAQKTMAVYPEANRKVMDLYDNYSRAAALVVDILNTMIQTDENIAQQIIAKLEV</sequence>
<keyword evidence="2" id="KW-1185">Reference proteome</keyword>
<reference evidence="1 2" key="1">
    <citation type="submission" date="2017-07" db="EMBL/GenBank/DDBJ databases">
        <title>The complete genome sequence of Bacillus mesonae strain H20-5, an efficient strain improving plant abiotic stress resistance.</title>
        <authorList>
            <person name="Kim S.Y."/>
            <person name="Song H."/>
            <person name="Sang M.K."/>
            <person name="Weon H.-Y."/>
            <person name="Song J."/>
        </authorList>
    </citation>
    <scope>NUCLEOTIDE SEQUENCE [LARGE SCALE GENOMIC DNA]</scope>
    <source>
        <strain evidence="1 2">H20-5</strain>
    </source>
</reference>
<dbReference type="RefSeq" id="WP_127484689.1">
    <property type="nucleotide sequence ID" value="NZ_CP022572.1"/>
</dbReference>
<evidence type="ECO:0000313" key="1">
    <source>
        <dbReference type="EMBL" id="AZU60155.1"/>
    </source>
</evidence>
<proteinExistence type="predicted"/>
<dbReference type="EMBL" id="CP022572">
    <property type="protein sequence ID" value="AZU60155.1"/>
    <property type="molecule type" value="Genomic_DNA"/>
</dbReference>
<protein>
    <submittedName>
        <fullName evidence="1">Uncharacterized protein</fullName>
    </submittedName>
</protein>
<organism evidence="1 2">
    <name type="scientific">Neobacillus mesonae</name>
    <dbReference type="NCBI Taxonomy" id="1193713"/>
    <lineage>
        <taxon>Bacteria</taxon>
        <taxon>Bacillati</taxon>
        <taxon>Bacillota</taxon>
        <taxon>Bacilli</taxon>
        <taxon>Bacillales</taxon>
        <taxon>Bacillaceae</taxon>
        <taxon>Neobacillus</taxon>
    </lineage>
</organism>
<dbReference type="KEGG" id="nmk:CHR53_02110"/>
<accession>A0A3T0HSS4</accession>
<gene>
    <name evidence="1" type="ORF">CHR53_02110</name>
</gene>
<name>A0A3T0HSS4_9BACI</name>